<keyword evidence="6" id="KW-0479">Metal-binding</keyword>
<evidence type="ECO:0000313" key="17">
    <source>
        <dbReference type="EMBL" id="VBB17751.1"/>
    </source>
</evidence>
<evidence type="ECO:0000256" key="8">
    <source>
        <dbReference type="ARBA" id="ARBA00022801"/>
    </source>
</evidence>
<dbReference type="SMART" id="SM00382">
    <property type="entry name" value="AAA"/>
    <property type="match status" value="1"/>
</dbReference>
<dbReference type="SUPFAM" id="SSF52540">
    <property type="entry name" value="P-loop containing nucleoside triphosphate hydrolases"/>
    <property type="match status" value="1"/>
</dbReference>
<comment type="caution">
    <text evidence="17">The sequence shown here is derived from an EMBL/GenBank/DDBJ whole genome shotgun (WGS) entry which is preliminary data.</text>
</comment>
<feature type="transmembrane region" description="Helical" evidence="15">
    <location>
        <begin position="7"/>
        <end position="24"/>
    </location>
</feature>
<evidence type="ECO:0000256" key="9">
    <source>
        <dbReference type="ARBA" id="ARBA00022833"/>
    </source>
</evidence>
<keyword evidence="8" id="KW-0378">Hydrolase</keyword>
<dbReference type="GO" id="GO:0006508">
    <property type="term" value="P:proteolysis"/>
    <property type="evidence" value="ECO:0007669"/>
    <property type="project" value="UniProtKB-KW"/>
</dbReference>
<protein>
    <submittedName>
        <fullName evidence="17">ATP-dependent metallopeptidase FtsH/Yme1/Tma family protein</fullName>
    </submittedName>
</protein>
<evidence type="ECO:0000256" key="3">
    <source>
        <dbReference type="ARBA" id="ARBA00010044"/>
    </source>
</evidence>
<keyword evidence="13" id="KW-0482">Metalloprotease</keyword>
<evidence type="ECO:0000256" key="5">
    <source>
        <dbReference type="ARBA" id="ARBA00022692"/>
    </source>
</evidence>
<keyword evidence="11" id="KW-0809">Transit peptide</keyword>
<dbReference type="InterPro" id="IPR000642">
    <property type="entry name" value="Peptidase_M41"/>
</dbReference>
<dbReference type="Pfam" id="PF17862">
    <property type="entry name" value="AAA_lid_3"/>
    <property type="match status" value="1"/>
</dbReference>
<dbReference type="InterPro" id="IPR050928">
    <property type="entry name" value="ATP-dep_Zn_Metalloprotease"/>
</dbReference>
<evidence type="ECO:0000256" key="4">
    <source>
        <dbReference type="ARBA" id="ARBA00022670"/>
    </source>
</evidence>
<keyword evidence="7" id="KW-0547">Nucleotide-binding</keyword>
<dbReference type="GO" id="GO:0016887">
    <property type="term" value="F:ATP hydrolysis activity"/>
    <property type="evidence" value="ECO:0007669"/>
    <property type="project" value="InterPro"/>
</dbReference>
<evidence type="ECO:0000259" key="16">
    <source>
        <dbReference type="SMART" id="SM00382"/>
    </source>
</evidence>
<sequence length="686" mass="76345">MGFLSKLIYLIFSVYVLVSLYSFGVNEYNTMQIVTTHETALKGLLEDKNYVLDWIKVDRTNNHGVFFVNHTYTVTETIIERSSEHSSEHNSGLAHNYADYGVYDDNTGYQYKMPHVDRGSVTDNSSTNGIGNNTVVTTRNITKTDVERYRLLLPNEGADRIIAGFMNSSHPIKVVYFDRTNTFYDSWVIKTAIQYFVMFIVLRILLSATASLMSVDTISSGGSDTENSAVSKVTTKFTDVVGLIEAKKQIQKYVDIMKNREKYAKIGATIPKGVLLCGPPGCGKTLLAKAVAGEAGVKFFSVCGSDFDEVFVGVGASRVRKLFSTARENTPCIVFIDEIDSIGEKRKTVSQRGSDTLNKILAEMDGFKPRENIMVMASTNRETSLDSALLRSGRFDSKIYIDPPNRRERTELFKLYLAKIKIAPSLVLDDLAEKLSRTAPGATGADVSNICNQAAINAASDNSDFVRDEDLSKAVDDVMIGIEKKSKKCEKDELITTAYHEAGHALMGYVLKEDMPPMKLSIIPRGHGIAGYTLPQENELSNRTKTQMLSQVYGLLGGRGAELVKFNVLSTGASNDFEKATNIVTAMVTKYGLYPEFSQSVYELSRESPYCVSEQKRIEIENFVQKELQKAFSNVIMILKKYSKELDKLAQKLLEDEIVDYAQIKEILPKLENVVSLTVRDTGVVI</sequence>
<evidence type="ECO:0000256" key="11">
    <source>
        <dbReference type="ARBA" id="ARBA00022946"/>
    </source>
</evidence>
<comment type="similarity">
    <text evidence="3">In the C-terminal section; belongs to the peptidase M41 family.</text>
</comment>
<keyword evidence="18" id="KW-1185">Reference proteome</keyword>
<dbReference type="PANTHER" id="PTHR43655:SF1">
    <property type="entry name" value="ATP-DEPENDENT ZINC METALLOPEPTIDASE, PUTATIVE-RELATED"/>
    <property type="match status" value="1"/>
</dbReference>
<dbReference type="Gene3D" id="3.40.50.300">
    <property type="entry name" value="P-loop containing nucleotide triphosphate hydrolases"/>
    <property type="match status" value="1"/>
</dbReference>
<dbReference type="Gene3D" id="1.10.8.60">
    <property type="match status" value="1"/>
</dbReference>
<evidence type="ECO:0000256" key="15">
    <source>
        <dbReference type="SAM" id="Phobius"/>
    </source>
</evidence>
<evidence type="ECO:0000256" key="13">
    <source>
        <dbReference type="ARBA" id="ARBA00023049"/>
    </source>
</evidence>
<evidence type="ECO:0000256" key="14">
    <source>
        <dbReference type="ARBA" id="ARBA00023136"/>
    </source>
</evidence>
<keyword evidence="10" id="KW-0067">ATP-binding</keyword>
<keyword evidence="14 15" id="KW-0472">Membrane</keyword>
<evidence type="ECO:0000256" key="2">
    <source>
        <dbReference type="ARBA" id="ARBA00004141"/>
    </source>
</evidence>
<feature type="domain" description="AAA+ ATPase" evidence="16">
    <location>
        <begin position="270"/>
        <end position="405"/>
    </location>
</feature>
<dbReference type="Pfam" id="PF00004">
    <property type="entry name" value="AAA"/>
    <property type="match status" value="1"/>
</dbReference>
<dbReference type="GO" id="GO:0005524">
    <property type="term" value="F:ATP binding"/>
    <property type="evidence" value="ECO:0007669"/>
    <property type="project" value="UniProtKB-KW"/>
</dbReference>
<comment type="subcellular location">
    <subcellularLocation>
        <location evidence="2">Membrane</location>
        <topology evidence="2">Multi-pass membrane protein</topology>
    </subcellularLocation>
</comment>
<evidence type="ECO:0000256" key="10">
    <source>
        <dbReference type="ARBA" id="ARBA00022840"/>
    </source>
</evidence>
<dbReference type="Proteomes" id="UP000594342">
    <property type="component" value="Unassembled WGS sequence"/>
</dbReference>
<evidence type="ECO:0000256" key="12">
    <source>
        <dbReference type="ARBA" id="ARBA00022989"/>
    </source>
</evidence>
<dbReference type="Pfam" id="PF01434">
    <property type="entry name" value="Peptidase_M41"/>
    <property type="match status" value="1"/>
</dbReference>
<proteinExistence type="inferred from homology"/>
<keyword evidence="5 15" id="KW-0812">Transmembrane</keyword>
<keyword evidence="4" id="KW-0645">Protease</keyword>
<reference evidence="17 18" key="1">
    <citation type="submission" date="2018-10" db="EMBL/GenBank/DDBJ databases">
        <authorList>
            <consortium name="IHU Genomes"/>
        </authorList>
    </citation>
    <scope>NUCLEOTIDE SEQUENCE [LARGE SCALE GENOMIC DNA]</scope>
    <source>
        <strain evidence="17 18">A1</strain>
    </source>
</reference>
<dbReference type="InterPro" id="IPR037219">
    <property type="entry name" value="Peptidase_M41-like"/>
</dbReference>
<dbReference type="GO" id="GO:0016020">
    <property type="term" value="C:membrane"/>
    <property type="evidence" value="ECO:0007669"/>
    <property type="project" value="UniProtKB-SubCell"/>
</dbReference>
<dbReference type="InterPro" id="IPR003593">
    <property type="entry name" value="AAA+_ATPase"/>
</dbReference>
<dbReference type="FunFam" id="3.40.50.300:FF:000277">
    <property type="entry name" value="ATP-dependent zinc metalloprotease FtsH"/>
    <property type="match status" value="1"/>
</dbReference>
<dbReference type="GO" id="GO:0046872">
    <property type="term" value="F:metal ion binding"/>
    <property type="evidence" value="ECO:0007669"/>
    <property type="project" value="UniProtKB-KW"/>
</dbReference>
<dbReference type="GO" id="GO:0004222">
    <property type="term" value="F:metalloendopeptidase activity"/>
    <property type="evidence" value="ECO:0007669"/>
    <property type="project" value="InterPro"/>
</dbReference>
<keyword evidence="12 15" id="KW-1133">Transmembrane helix</keyword>
<dbReference type="EMBL" id="UPSH01000001">
    <property type="protein sequence ID" value="VBB17751.1"/>
    <property type="molecule type" value="Genomic_DNA"/>
</dbReference>
<name>A0A5K0U8B2_9VIRU</name>
<dbReference type="InterPro" id="IPR041569">
    <property type="entry name" value="AAA_lid_3"/>
</dbReference>
<dbReference type="PANTHER" id="PTHR43655">
    <property type="entry name" value="ATP-DEPENDENT PROTEASE"/>
    <property type="match status" value="1"/>
</dbReference>
<evidence type="ECO:0000256" key="7">
    <source>
        <dbReference type="ARBA" id="ARBA00022741"/>
    </source>
</evidence>
<keyword evidence="9" id="KW-0862">Zinc</keyword>
<gene>
    <name evidence="17" type="ORF">YASMINEVIRUS_214</name>
</gene>
<dbReference type="CDD" id="cd19501">
    <property type="entry name" value="RecA-like_FtsH"/>
    <property type="match status" value="1"/>
</dbReference>
<dbReference type="Gene3D" id="1.20.58.760">
    <property type="entry name" value="Peptidase M41"/>
    <property type="match status" value="1"/>
</dbReference>
<accession>A0A5K0U8B2</accession>
<dbReference type="GO" id="GO:0004176">
    <property type="term" value="F:ATP-dependent peptidase activity"/>
    <property type="evidence" value="ECO:0007669"/>
    <property type="project" value="InterPro"/>
</dbReference>
<dbReference type="SUPFAM" id="SSF140990">
    <property type="entry name" value="FtsH protease domain-like"/>
    <property type="match status" value="1"/>
</dbReference>
<evidence type="ECO:0000313" key="18">
    <source>
        <dbReference type="Proteomes" id="UP000594342"/>
    </source>
</evidence>
<evidence type="ECO:0000256" key="1">
    <source>
        <dbReference type="ARBA" id="ARBA00001947"/>
    </source>
</evidence>
<evidence type="ECO:0000256" key="6">
    <source>
        <dbReference type="ARBA" id="ARBA00022723"/>
    </source>
</evidence>
<dbReference type="InterPro" id="IPR003959">
    <property type="entry name" value="ATPase_AAA_core"/>
</dbReference>
<organism evidence="17 18">
    <name type="scientific">Yasminevirus sp. GU-2018</name>
    <dbReference type="NCBI Taxonomy" id="2420051"/>
    <lineage>
        <taxon>Viruses</taxon>
        <taxon>Varidnaviria</taxon>
        <taxon>Bamfordvirae</taxon>
        <taxon>Nucleocytoviricota</taxon>
        <taxon>Megaviricetes</taxon>
        <taxon>Imitervirales</taxon>
        <taxon>Mimiviridae</taxon>
        <taxon>Klosneuvirinae</taxon>
        <taxon>Yasminevirus</taxon>
        <taxon>Yasminevirus saudimassiliense</taxon>
    </lineage>
</organism>
<dbReference type="InterPro" id="IPR027417">
    <property type="entry name" value="P-loop_NTPase"/>
</dbReference>
<comment type="cofactor">
    <cofactor evidence="1">
        <name>Zn(2+)</name>
        <dbReference type="ChEBI" id="CHEBI:29105"/>
    </cofactor>
</comment>